<evidence type="ECO:0000313" key="3">
    <source>
        <dbReference type="EMBL" id="GAA2865410.1"/>
    </source>
</evidence>
<keyword evidence="4" id="KW-1185">Reference proteome</keyword>
<gene>
    <name evidence="3" type="ORF">GCM10010517_24750</name>
</gene>
<keyword evidence="2" id="KW-0812">Transmembrane</keyword>
<keyword evidence="2" id="KW-1133">Transmembrane helix</keyword>
<dbReference type="RefSeq" id="WP_344970654.1">
    <property type="nucleotide sequence ID" value="NZ_BAAAVI010000014.1"/>
</dbReference>
<proteinExistence type="predicted"/>
<evidence type="ECO:0000256" key="1">
    <source>
        <dbReference type="SAM" id="MobiDB-lite"/>
    </source>
</evidence>
<organism evidence="3 4">
    <name type="scientific">Streptosporangium fragile</name>
    <dbReference type="NCBI Taxonomy" id="46186"/>
    <lineage>
        <taxon>Bacteria</taxon>
        <taxon>Bacillati</taxon>
        <taxon>Actinomycetota</taxon>
        <taxon>Actinomycetes</taxon>
        <taxon>Streptosporangiales</taxon>
        <taxon>Streptosporangiaceae</taxon>
        <taxon>Streptosporangium</taxon>
    </lineage>
</organism>
<comment type="caution">
    <text evidence="3">The sequence shown here is derived from an EMBL/GenBank/DDBJ whole genome shotgun (WGS) entry which is preliminary data.</text>
</comment>
<protein>
    <recommendedName>
        <fullName evidence="5">Gram-positive cocci surface proteins LPxTG domain-containing protein</fullName>
    </recommendedName>
</protein>
<reference evidence="3 4" key="1">
    <citation type="journal article" date="2019" name="Int. J. Syst. Evol. Microbiol.">
        <title>The Global Catalogue of Microorganisms (GCM) 10K type strain sequencing project: providing services to taxonomists for standard genome sequencing and annotation.</title>
        <authorList>
            <consortium name="The Broad Institute Genomics Platform"/>
            <consortium name="The Broad Institute Genome Sequencing Center for Infectious Disease"/>
            <person name="Wu L."/>
            <person name="Ma J."/>
        </authorList>
    </citation>
    <scope>NUCLEOTIDE SEQUENCE [LARGE SCALE GENOMIC DNA]</scope>
    <source>
        <strain evidence="3 4">JCM 6242</strain>
    </source>
</reference>
<feature type="region of interest" description="Disordered" evidence="1">
    <location>
        <begin position="201"/>
        <end position="272"/>
    </location>
</feature>
<evidence type="ECO:0008006" key="5">
    <source>
        <dbReference type="Google" id="ProtNLM"/>
    </source>
</evidence>
<accession>A0ABN3VWU9</accession>
<sequence>MLKSKTRRRVAVKTAVISAAGAGILFGAIPAIASIAAPKQVTYSCSVVGAAASSTYAFQMDLTGPTAAVTNSPLTATWKVNPPAASPLVAPTGIPSNLNLILDADMQISNVTGTPLATPSELRSVAATGGVPTAGQTLTPPPLIVTVTPTATGVVAFQPDSFTLLLGSATGTEETDLLNCTLSNTAEASAAALRVTVATAVPSGSVSPSSTGTSTGTSTPTSTSTGTSTPTSTATSTPKPTITVTRTKTSKPSSTRQIEKTPDGAAATGGGGEAGPDARVIMLSGALMVASAGIGGLVLRRRTASRG</sequence>
<evidence type="ECO:0000313" key="4">
    <source>
        <dbReference type="Proteomes" id="UP001500831"/>
    </source>
</evidence>
<feature type="transmembrane region" description="Helical" evidence="2">
    <location>
        <begin position="280"/>
        <end position="299"/>
    </location>
</feature>
<keyword evidence="2" id="KW-0472">Membrane</keyword>
<name>A0ABN3VWU9_9ACTN</name>
<evidence type="ECO:0000256" key="2">
    <source>
        <dbReference type="SAM" id="Phobius"/>
    </source>
</evidence>
<dbReference type="EMBL" id="BAAAVI010000014">
    <property type="protein sequence ID" value="GAA2865410.1"/>
    <property type="molecule type" value="Genomic_DNA"/>
</dbReference>
<feature type="compositionally biased region" description="Low complexity" evidence="1">
    <location>
        <begin position="201"/>
        <end position="256"/>
    </location>
</feature>
<dbReference type="Proteomes" id="UP001500831">
    <property type="component" value="Unassembled WGS sequence"/>
</dbReference>